<evidence type="ECO:0000313" key="3">
    <source>
        <dbReference type="EMBL" id="CAI2386852.1"/>
    </source>
</evidence>
<reference evidence="3" key="1">
    <citation type="submission" date="2023-07" db="EMBL/GenBank/DDBJ databases">
        <authorList>
            <consortium name="AG Swart"/>
            <person name="Singh M."/>
            <person name="Singh A."/>
            <person name="Seah K."/>
            <person name="Emmerich C."/>
        </authorList>
    </citation>
    <scope>NUCLEOTIDE SEQUENCE</scope>
    <source>
        <strain evidence="3">DP1</strain>
    </source>
</reference>
<organism evidence="3 4">
    <name type="scientific">Euplotes crassus</name>
    <dbReference type="NCBI Taxonomy" id="5936"/>
    <lineage>
        <taxon>Eukaryota</taxon>
        <taxon>Sar</taxon>
        <taxon>Alveolata</taxon>
        <taxon>Ciliophora</taxon>
        <taxon>Intramacronucleata</taxon>
        <taxon>Spirotrichea</taxon>
        <taxon>Hypotrichia</taxon>
        <taxon>Euplotida</taxon>
        <taxon>Euplotidae</taxon>
        <taxon>Moneuplotes</taxon>
    </lineage>
</organism>
<proteinExistence type="predicted"/>
<dbReference type="AlphaFoldDB" id="A0AAD1YBW2"/>
<feature type="region of interest" description="Disordered" evidence="2">
    <location>
        <begin position="121"/>
        <end position="143"/>
    </location>
</feature>
<evidence type="ECO:0000256" key="2">
    <source>
        <dbReference type="SAM" id="MobiDB-lite"/>
    </source>
</evidence>
<feature type="coiled-coil region" evidence="1">
    <location>
        <begin position="399"/>
        <end position="447"/>
    </location>
</feature>
<accession>A0AAD1YBW2</accession>
<evidence type="ECO:0000256" key="1">
    <source>
        <dbReference type="SAM" id="Coils"/>
    </source>
</evidence>
<sequence>MNNTEEESVNNFVRYADTEVVNAQEYLHKQEKERQKQYEKEMQRLKGLKDSVPERQIQKFLPNDLFEFTDEMSSRLDSELNQVIVDFKNKRSKTQKQIEEEERNAKQLSREQKILEQATLASKAKKDDALRDSMSQQQKVRHSMVSEIEIDKKQTAMKKVLEKEDIIMYEKLDRGEIDSEISGIIFPGKDIDEYGAHPKEGEQGENDMESDEESVFNCYWEEFEQREAKKRERSIEMLHDPMMLIEKLKSYSKNMYKNLSPDDKTQLMNQIERFLDEGVTPLQKYYDELKGEFNMPSKNLLNYERKEFQKQVQMIRRAHEKEIDQVKNMAGIKARELIHEVIKTANSTVRKEMINLIKQFNQMGKDLYDREQKIVLRDKMICDQEHTINDLKVCLFQACRQQEIQKQELEKLQKYLNNELPDKENTVRELIRNFMNIEKDVDTLVEKEPYLQNPFGFFTSFINVSLQDRQSILKGDVINYYQACIDELKRRLQLKEKEVEASIEMNNHYVIQMNQMEDRCKNCMKTIENLKTDLDFTKQRHEKTVVEIATDFEKKKIQHKKDSHNGIQILMNELKVREVVQLQMQQREAHLKEEIRSLKKILMVPRLQFKYMEKMNLDQWKNEYDKMLDKNLEKSPQPKFSRSTKNAYKSVPKYRRVTHDRKIQSISDLKGGNIGFSRRSRKLSQFMGGDNKKISPKGSIEFLPNILNATTDAGTTSLQSVRYDRSSPSIDISSVLNTSAVVHNFDQRRSKANYSHFDILSQK</sequence>
<feature type="region of interest" description="Disordered" evidence="2">
    <location>
        <begin position="92"/>
        <end position="111"/>
    </location>
</feature>
<comment type="caution">
    <text evidence="3">The sequence shown here is derived from an EMBL/GenBank/DDBJ whole genome shotgun (WGS) entry which is preliminary data.</text>
</comment>
<feature type="coiled-coil region" evidence="1">
    <location>
        <begin position="478"/>
        <end position="540"/>
    </location>
</feature>
<protein>
    <submittedName>
        <fullName evidence="3">Uncharacterized protein</fullName>
    </submittedName>
</protein>
<dbReference type="EMBL" id="CAMPGE010029387">
    <property type="protein sequence ID" value="CAI2386852.1"/>
    <property type="molecule type" value="Genomic_DNA"/>
</dbReference>
<name>A0AAD1YBW2_EUPCR</name>
<keyword evidence="1" id="KW-0175">Coiled coil</keyword>
<gene>
    <name evidence="3" type="ORF">ECRASSUSDP1_LOCUS28477</name>
</gene>
<dbReference type="Proteomes" id="UP001295684">
    <property type="component" value="Unassembled WGS sequence"/>
</dbReference>
<keyword evidence="4" id="KW-1185">Reference proteome</keyword>
<evidence type="ECO:0000313" key="4">
    <source>
        <dbReference type="Proteomes" id="UP001295684"/>
    </source>
</evidence>